<sequence length="131" mass="13904">MQDTGCQVALERLRCGQKGVFLGAQKSEQKTGVRSAAADSRSWAKFCSVMERFSRIASSVAAIVAGTVGSSYSSSNTAGAFSRHGTDRGLGAMLLCGLVSVLWGLNVNTAHALAHEWKHTENKLCEWGDPA</sequence>
<dbReference type="EnsemblMetazoa" id="AFAF017102-RA">
    <property type="protein sequence ID" value="AFAF017102-PA"/>
    <property type="gene ID" value="AFAF017102"/>
</dbReference>
<dbReference type="VEuPathDB" id="VectorBase:AFAF017102"/>
<evidence type="ECO:0000313" key="1">
    <source>
        <dbReference type="EnsemblMetazoa" id="AFAF017102-PA"/>
    </source>
</evidence>
<dbReference type="EMBL" id="AXCN02000408">
    <property type="status" value="NOT_ANNOTATED_CDS"/>
    <property type="molecule type" value="Genomic_DNA"/>
</dbReference>
<evidence type="ECO:0000313" key="2">
    <source>
        <dbReference type="Proteomes" id="UP000075886"/>
    </source>
</evidence>
<reference evidence="1" key="2">
    <citation type="submission" date="2020-05" db="UniProtKB">
        <authorList>
            <consortium name="EnsemblMetazoa"/>
        </authorList>
    </citation>
    <scope>IDENTIFICATION</scope>
    <source>
        <strain evidence="1">FAR1</strain>
    </source>
</reference>
<keyword evidence="2" id="KW-1185">Reference proteome</keyword>
<accession>A0A182QUG4</accession>
<dbReference type="AlphaFoldDB" id="A0A182QUG4"/>
<proteinExistence type="predicted"/>
<reference evidence="2" key="1">
    <citation type="submission" date="2014-01" db="EMBL/GenBank/DDBJ databases">
        <title>The Genome Sequence of Anopheles farauti FAR1 (V2).</title>
        <authorList>
            <consortium name="The Broad Institute Genomics Platform"/>
            <person name="Neafsey D.E."/>
            <person name="Besansky N."/>
            <person name="Howell P."/>
            <person name="Walton C."/>
            <person name="Young S.K."/>
            <person name="Zeng Q."/>
            <person name="Gargeya S."/>
            <person name="Fitzgerald M."/>
            <person name="Haas B."/>
            <person name="Abouelleil A."/>
            <person name="Allen A.W."/>
            <person name="Alvarado L."/>
            <person name="Arachchi H.M."/>
            <person name="Berlin A.M."/>
            <person name="Chapman S.B."/>
            <person name="Gainer-Dewar J."/>
            <person name="Goldberg J."/>
            <person name="Griggs A."/>
            <person name="Gujja S."/>
            <person name="Hansen M."/>
            <person name="Howarth C."/>
            <person name="Imamovic A."/>
            <person name="Ireland A."/>
            <person name="Larimer J."/>
            <person name="McCowan C."/>
            <person name="Murphy C."/>
            <person name="Pearson M."/>
            <person name="Poon T.W."/>
            <person name="Priest M."/>
            <person name="Roberts A."/>
            <person name="Saif S."/>
            <person name="Shea T."/>
            <person name="Sisk P."/>
            <person name="Sykes S."/>
            <person name="Wortman J."/>
            <person name="Nusbaum C."/>
            <person name="Birren B."/>
        </authorList>
    </citation>
    <scope>NUCLEOTIDE SEQUENCE [LARGE SCALE GENOMIC DNA]</scope>
    <source>
        <strain evidence="2">FAR1</strain>
    </source>
</reference>
<organism evidence="1 2">
    <name type="scientific">Anopheles farauti</name>
    <dbReference type="NCBI Taxonomy" id="69004"/>
    <lineage>
        <taxon>Eukaryota</taxon>
        <taxon>Metazoa</taxon>
        <taxon>Ecdysozoa</taxon>
        <taxon>Arthropoda</taxon>
        <taxon>Hexapoda</taxon>
        <taxon>Insecta</taxon>
        <taxon>Pterygota</taxon>
        <taxon>Neoptera</taxon>
        <taxon>Endopterygota</taxon>
        <taxon>Diptera</taxon>
        <taxon>Nematocera</taxon>
        <taxon>Culicoidea</taxon>
        <taxon>Culicidae</taxon>
        <taxon>Anophelinae</taxon>
        <taxon>Anopheles</taxon>
    </lineage>
</organism>
<name>A0A182QUG4_9DIPT</name>
<dbReference type="Proteomes" id="UP000075886">
    <property type="component" value="Unassembled WGS sequence"/>
</dbReference>
<protein>
    <submittedName>
        <fullName evidence="1">Uncharacterized protein</fullName>
    </submittedName>
</protein>